<dbReference type="InterPro" id="IPR005299">
    <property type="entry name" value="MeTrfase_7"/>
</dbReference>
<dbReference type="SUPFAM" id="SSF53335">
    <property type="entry name" value="S-adenosyl-L-methionine-dependent methyltransferases"/>
    <property type="match status" value="2"/>
</dbReference>
<protein>
    <submittedName>
        <fullName evidence="5">Uncharacterized protein</fullName>
    </submittedName>
</protein>
<dbReference type="Pfam" id="PF03492">
    <property type="entry name" value="Methyltransf_7"/>
    <property type="match status" value="2"/>
</dbReference>
<evidence type="ECO:0000256" key="3">
    <source>
        <dbReference type="ARBA" id="ARBA00022723"/>
    </source>
</evidence>
<name>A0A9D3ZXI0_9ROSI</name>
<dbReference type="GO" id="GO:0046872">
    <property type="term" value="F:metal ion binding"/>
    <property type="evidence" value="ECO:0007669"/>
    <property type="project" value="UniProtKB-KW"/>
</dbReference>
<keyword evidence="1" id="KW-0489">Methyltransferase</keyword>
<dbReference type="EMBL" id="JAIQCV010000008">
    <property type="protein sequence ID" value="KAH1072799.1"/>
    <property type="molecule type" value="Genomic_DNA"/>
</dbReference>
<evidence type="ECO:0000256" key="4">
    <source>
        <dbReference type="ARBA" id="ARBA00022842"/>
    </source>
</evidence>
<comment type="caution">
    <text evidence="5">The sequence shown here is derived from an EMBL/GenBank/DDBJ whole genome shotgun (WGS) entry which is preliminary data.</text>
</comment>
<evidence type="ECO:0000256" key="1">
    <source>
        <dbReference type="ARBA" id="ARBA00022603"/>
    </source>
</evidence>
<keyword evidence="6" id="KW-1185">Reference proteome</keyword>
<dbReference type="OrthoDB" id="1523883at2759"/>
<sequence>MEVVQVLHMNGGAGETSYAKNSLLQQKVITMTKPITEDAITKLYCSRYPEEIAIADLGCSSGPNTLFLVSELLKVVDSVRQKIGQKSPEYQVFLNDLPGNDFNTIFRSLSIFQNELRKQLGPGNGPCFFTGVPGSFYGRLFRRNSLHFVHSSYSLHWLSQVPQGLESNKRNIYMASTSPPDVLKAYYMQFQKDFSLFLKCRSEELVDGGRMVLTLIGRRSDDPSSKECCYFWELLAMALSDMLVEGLIEEEKLNSFNIPMYTPSPAEVKYEVVKEGSFNIDRLEVTEVNWNAYQDETDLSDAFKDGGYNVAKCIRAVAEPLLASHFGEGILDEVFRRYREILSDRVSKEQNEFVNVTKKASDMVKHITMETIQELYHEVTPNSLGIADLGCSSGPNSLSLIKDMVEAVEGTSHKIFHPMPEFRVYLNDLPTNDFNSVFKSLPDFYKDLKKDRNQEGPAIFIAGYPGSFYGRLFPCNCLHFIYSSYSLHWLSKVPPSLYDEHGKSINKGNVYISESSPPSVSQAYYKQFQEDFSLFLKSRSEELVTGGRMVLILLGRIGQDHVDRGNSLFWEILSRSLAISVSQAEIEKEKVDSYEVHFYAASRNELEDEVRREGSFEIDKLEMFEIEREVKNGESYGTAVAMTVRAVQESMLCDHFGDGIDLDTLFNNYGKMIDEEMLKVDIKPITFVVVLKKL</sequence>
<keyword evidence="3" id="KW-0479">Metal-binding</keyword>
<keyword evidence="2" id="KW-0808">Transferase</keyword>
<dbReference type="AlphaFoldDB" id="A0A9D3ZXI0"/>
<dbReference type="Gene3D" id="3.40.50.150">
    <property type="entry name" value="Vaccinia Virus protein VP39"/>
    <property type="match status" value="2"/>
</dbReference>
<accession>A0A9D3ZXI0</accession>
<reference evidence="5 6" key="1">
    <citation type="journal article" date="2021" name="Plant Biotechnol. J.">
        <title>Multi-omics assisted identification of the key and species-specific regulatory components of drought-tolerant mechanisms in Gossypium stocksii.</title>
        <authorList>
            <person name="Yu D."/>
            <person name="Ke L."/>
            <person name="Zhang D."/>
            <person name="Wu Y."/>
            <person name="Sun Y."/>
            <person name="Mei J."/>
            <person name="Sun J."/>
            <person name="Sun Y."/>
        </authorList>
    </citation>
    <scope>NUCLEOTIDE SEQUENCE [LARGE SCALE GENOMIC DNA]</scope>
    <source>
        <strain evidence="6">cv. E1</strain>
        <tissue evidence="5">Leaf</tissue>
    </source>
</reference>
<dbReference type="InterPro" id="IPR029063">
    <property type="entry name" value="SAM-dependent_MTases_sf"/>
</dbReference>
<dbReference type="GO" id="GO:0032259">
    <property type="term" value="P:methylation"/>
    <property type="evidence" value="ECO:0007669"/>
    <property type="project" value="UniProtKB-KW"/>
</dbReference>
<keyword evidence="4" id="KW-0460">Magnesium</keyword>
<gene>
    <name evidence="5" type="ORF">J1N35_025127</name>
</gene>
<dbReference type="GO" id="GO:0008168">
    <property type="term" value="F:methyltransferase activity"/>
    <property type="evidence" value="ECO:0007669"/>
    <property type="project" value="UniProtKB-KW"/>
</dbReference>
<evidence type="ECO:0000313" key="6">
    <source>
        <dbReference type="Proteomes" id="UP000828251"/>
    </source>
</evidence>
<evidence type="ECO:0000313" key="5">
    <source>
        <dbReference type="EMBL" id="KAH1072799.1"/>
    </source>
</evidence>
<proteinExistence type="predicted"/>
<organism evidence="5 6">
    <name type="scientific">Gossypium stocksii</name>
    <dbReference type="NCBI Taxonomy" id="47602"/>
    <lineage>
        <taxon>Eukaryota</taxon>
        <taxon>Viridiplantae</taxon>
        <taxon>Streptophyta</taxon>
        <taxon>Embryophyta</taxon>
        <taxon>Tracheophyta</taxon>
        <taxon>Spermatophyta</taxon>
        <taxon>Magnoliopsida</taxon>
        <taxon>eudicotyledons</taxon>
        <taxon>Gunneridae</taxon>
        <taxon>Pentapetalae</taxon>
        <taxon>rosids</taxon>
        <taxon>malvids</taxon>
        <taxon>Malvales</taxon>
        <taxon>Malvaceae</taxon>
        <taxon>Malvoideae</taxon>
        <taxon>Gossypium</taxon>
    </lineage>
</organism>
<evidence type="ECO:0000256" key="2">
    <source>
        <dbReference type="ARBA" id="ARBA00022679"/>
    </source>
</evidence>
<dbReference type="Proteomes" id="UP000828251">
    <property type="component" value="Unassembled WGS sequence"/>
</dbReference>
<dbReference type="Gene3D" id="1.10.1200.270">
    <property type="entry name" value="Methyltransferase, alpha-helical capping domain"/>
    <property type="match status" value="2"/>
</dbReference>
<dbReference type="PANTHER" id="PTHR31009">
    <property type="entry name" value="S-ADENOSYL-L-METHIONINE:CARBOXYL METHYLTRANSFERASE FAMILY PROTEIN"/>
    <property type="match status" value="1"/>
</dbReference>
<dbReference type="InterPro" id="IPR042086">
    <property type="entry name" value="MeTrfase_capping"/>
</dbReference>